<sequence>MPVGVPAPHVNEGQITSIRLVLLHDREGKVLALLPATALLDLNRVCQLAGRELQPVKAEDARRFFGQSALRTETGLAQLLSLPLLLDTQCPATDWQCLEPYSGWSFALADRPAHARVRMGHFAVQAQLPQESIGLSDDLVLNRAAGRFTGLRVQQRLEDLLGLPGLSESMHNIVRLRSHPDANIDDLVPVVRRDPSLSAQVMGWASSPYYAAPGKVRSIEDAVIRVLGFDLVINLALGIAMGKVLRLPEDVPRGSVNHWDQAVFTAALCEKLALGVQLDERPHPGFAYLAGLLHNFGYLVLGHLFPPYFSRLSRYIEANPHLEQQQVEQEVLNVTREQIGGWLLENWKLPAEVSSAVRCQQVPEEAGEYQVYARLLYLASRVLRAEGLSDGPRTDIPAGLLEQLALTPEQVHHAVAELKGQAENLVQLSRFFDAGTRSVNIR</sequence>
<evidence type="ECO:0000259" key="1">
    <source>
        <dbReference type="PROSITE" id="PS51833"/>
    </source>
</evidence>
<accession>A0A7W1WWV2</accession>
<feature type="domain" description="HDOD" evidence="1">
    <location>
        <begin position="163"/>
        <end position="363"/>
    </location>
</feature>
<gene>
    <name evidence="2" type="ORF">H1S06_04715</name>
</gene>
<keyword evidence="3" id="KW-1185">Reference proteome</keyword>
<dbReference type="AlphaFoldDB" id="A0A7W1WWV2"/>
<dbReference type="Gene3D" id="3.90.960.10">
    <property type="entry name" value="YbaK/aminoacyl-tRNA synthetase-associated domain"/>
    <property type="match status" value="1"/>
</dbReference>
<dbReference type="PROSITE" id="PS51833">
    <property type="entry name" value="HDOD"/>
    <property type="match status" value="1"/>
</dbReference>
<dbReference type="InterPro" id="IPR013976">
    <property type="entry name" value="HDOD"/>
</dbReference>
<protein>
    <submittedName>
        <fullName evidence="2">HDOD domain-containing protein</fullName>
    </submittedName>
</protein>
<organism evidence="2 3">
    <name type="scientific">Marinobacterium marinum</name>
    <dbReference type="NCBI Taxonomy" id="2756129"/>
    <lineage>
        <taxon>Bacteria</taxon>
        <taxon>Pseudomonadati</taxon>
        <taxon>Pseudomonadota</taxon>
        <taxon>Gammaproteobacteria</taxon>
        <taxon>Oceanospirillales</taxon>
        <taxon>Oceanospirillaceae</taxon>
        <taxon>Marinobacterium</taxon>
    </lineage>
</organism>
<dbReference type="EMBL" id="JACEMT010000038">
    <property type="protein sequence ID" value="MBA4501661.1"/>
    <property type="molecule type" value="Genomic_DNA"/>
</dbReference>
<proteinExistence type="predicted"/>
<dbReference type="SUPFAM" id="SSF109604">
    <property type="entry name" value="HD-domain/PDEase-like"/>
    <property type="match status" value="1"/>
</dbReference>
<dbReference type="PIRSF" id="PIRSF036888">
    <property type="entry name" value="HDGYPm_UCP036888"/>
    <property type="match status" value="1"/>
</dbReference>
<dbReference type="Proteomes" id="UP000538931">
    <property type="component" value="Unassembled WGS sequence"/>
</dbReference>
<dbReference type="InterPro" id="IPR052340">
    <property type="entry name" value="RNase_Y/CdgJ"/>
</dbReference>
<evidence type="ECO:0000313" key="2">
    <source>
        <dbReference type="EMBL" id="MBA4501661.1"/>
    </source>
</evidence>
<dbReference type="Pfam" id="PF08668">
    <property type="entry name" value="HDOD"/>
    <property type="match status" value="1"/>
</dbReference>
<dbReference type="InterPro" id="IPR014627">
    <property type="entry name" value="UCP036888_HDGYP-like"/>
</dbReference>
<name>A0A7W1WWV2_9GAMM</name>
<dbReference type="PANTHER" id="PTHR33525">
    <property type="match status" value="1"/>
</dbReference>
<evidence type="ECO:0000313" key="3">
    <source>
        <dbReference type="Proteomes" id="UP000538931"/>
    </source>
</evidence>
<dbReference type="PANTHER" id="PTHR33525:SF3">
    <property type="entry name" value="RIBONUCLEASE Y"/>
    <property type="match status" value="1"/>
</dbReference>
<comment type="caution">
    <text evidence="2">The sequence shown here is derived from an EMBL/GenBank/DDBJ whole genome shotgun (WGS) entry which is preliminary data.</text>
</comment>
<dbReference type="Gene3D" id="1.10.3210.10">
    <property type="entry name" value="Hypothetical protein af1432"/>
    <property type="match status" value="1"/>
</dbReference>
<dbReference type="RefSeq" id="WP_181737741.1">
    <property type="nucleotide sequence ID" value="NZ_JACEMT010000038.1"/>
</dbReference>
<dbReference type="InterPro" id="IPR036754">
    <property type="entry name" value="YbaK/aa-tRNA-synt-asso_dom_sf"/>
</dbReference>
<dbReference type="GO" id="GO:0002161">
    <property type="term" value="F:aminoacyl-tRNA deacylase activity"/>
    <property type="evidence" value="ECO:0007669"/>
    <property type="project" value="InterPro"/>
</dbReference>
<reference evidence="2 3" key="1">
    <citation type="submission" date="2020-07" db="EMBL/GenBank/DDBJ databases">
        <title>Bacterium isolated from marien macroalgae.</title>
        <authorList>
            <person name="Zhu K."/>
            <person name="Lu D."/>
            <person name="Du Z."/>
        </authorList>
    </citation>
    <scope>NUCLEOTIDE SEQUENCE [LARGE SCALE GENOMIC DNA]</scope>
    <source>
        <strain evidence="2 3">3-1745</strain>
    </source>
</reference>